<keyword evidence="2" id="KW-0808">Transferase</keyword>
<dbReference type="OrthoDB" id="4062651at2759"/>
<dbReference type="InterPro" id="IPR000719">
    <property type="entry name" value="Prot_kinase_dom"/>
</dbReference>
<keyword evidence="3" id="KW-0547">Nucleotide-binding</keyword>
<dbReference type="Gene3D" id="1.10.510.10">
    <property type="entry name" value="Transferase(Phosphotransferase) domain 1"/>
    <property type="match status" value="1"/>
</dbReference>
<dbReference type="GO" id="GO:0004674">
    <property type="term" value="F:protein serine/threonine kinase activity"/>
    <property type="evidence" value="ECO:0007669"/>
    <property type="project" value="UniProtKB-EC"/>
</dbReference>
<protein>
    <recommendedName>
        <fullName evidence="1">non-specific serine/threonine protein kinase</fullName>
        <ecNumber evidence="1">2.7.11.1</ecNumber>
    </recommendedName>
</protein>
<dbReference type="PROSITE" id="PS50011">
    <property type="entry name" value="PROTEIN_KINASE_DOM"/>
    <property type="match status" value="1"/>
</dbReference>
<dbReference type="InterPro" id="IPR050660">
    <property type="entry name" value="NEK_Ser/Thr_kinase"/>
</dbReference>
<dbReference type="Proteomes" id="UP000293360">
    <property type="component" value="Unassembled WGS sequence"/>
</dbReference>
<dbReference type="SUPFAM" id="SSF56112">
    <property type="entry name" value="Protein kinase-like (PK-like)"/>
    <property type="match status" value="1"/>
</dbReference>
<evidence type="ECO:0000256" key="6">
    <source>
        <dbReference type="SAM" id="Coils"/>
    </source>
</evidence>
<dbReference type="PANTHER" id="PTHR43671">
    <property type="entry name" value="SERINE/THREONINE-PROTEIN KINASE NEK"/>
    <property type="match status" value="1"/>
</dbReference>
<evidence type="ECO:0000256" key="3">
    <source>
        <dbReference type="ARBA" id="ARBA00022741"/>
    </source>
</evidence>
<name>A0A4Q4SVC8_9PEZI</name>
<reference evidence="9 10" key="1">
    <citation type="submission" date="2018-06" db="EMBL/GenBank/DDBJ databases">
        <title>Complete Genomes of Monosporascus.</title>
        <authorList>
            <person name="Robinson A.J."/>
            <person name="Natvig D.O."/>
        </authorList>
    </citation>
    <scope>NUCLEOTIDE SEQUENCE [LARGE SCALE GENOMIC DNA]</scope>
    <source>
        <strain evidence="9 10">CBS 110550</strain>
    </source>
</reference>
<feature type="coiled-coil region" evidence="6">
    <location>
        <begin position="480"/>
        <end position="507"/>
    </location>
</feature>
<feature type="compositionally biased region" description="Basic and acidic residues" evidence="7">
    <location>
        <begin position="171"/>
        <end position="195"/>
    </location>
</feature>
<keyword evidence="6" id="KW-0175">Coiled coil</keyword>
<dbReference type="EMBL" id="QJNU01001563">
    <property type="protein sequence ID" value="RYO75515.1"/>
    <property type="molecule type" value="Genomic_DNA"/>
</dbReference>
<feature type="domain" description="Protein kinase" evidence="8">
    <location>
        <begin position="17"/>
        <end position="449"/>
    </location>
</feature>
<keyword evidence="5" id="KW-0067">ATP-binding</keyword>
<feature type="region of interest" description="Disordered" evidence="7">
    <location>
        <begin position="158"/>
        <end position="201"/>
    </location>
</feature>
<dbReference type="InterPro" id="IPR011009">
    <property type="entry name" value="Kinase-like_dom_sf"/>
</dbReference>
<evidence type="ECO:0000313" key="10">
    <source>
        <dbReference type="Proteomes" id="UP000293360"/>
    </source>
</evidence>
<evidence type="ECO:0000259" key="8">
    <source>
        <dbReference type="PROSITE" id="PS50011"/>
    </source>
</evidence>
<dbReference type="PANTHER" id="PTHR43671:SF13">
    <property type="entry name" value="SERINE_THREONINE-PROTEIN KINASE NEK2"/>
    <property type="match status" value="1"/>
</dbReference>
<comment type="caution">
    <text evidence="9">The sequence shown here is derived from an EMBL/GenBank/DDBJ whole genome shotgun (WGS) entry which is preliminary data.</text>
</comment>
<dbReference type="AlphaFoldDB" id="A0A4Q4SVC8"/>
<dbReference type="GO" id="GO:0005524">
    <property type="term" value="F:ATP binding"/>
    <property type="evidence" value="ECO:0007669"/>
    <property type="project" value="UniProtKB-KW"/>
</dbReference>
<evidence type="ECO:0000256" key="2">
    <source>
        <dbReference type="ARBA" id="ARBA00022679"/>
    </source>
</evidence>
<evidence type="ECO:0000256" key="1">
    <source>
        <dbReference type="ARBA" id="ARBA00012513"/>
    </source>
</evidence>
<evidence type="ECO:0000313" key="9">
    <source>
        <dbReference type="EMBL" id="RYO75515.1"/>
    </source>
</evidence>
<evidence type="ECO:0000256" key="5">
    <source>
        <dbReference type="ARBA" id="ARBA00022840"/>
    </source>
</evidence>
<sequence length="536" mass="60861">MAFEDSFHSTLESALDYDFVTELAPGVWKVYEKDHKFELLAYDITDQLFTNPEQPWNGKRTELWELLQPDNGAGVLLDSVSHILRHENLVSLADVVQVRKSNFGGPYSRERWYTIWEFCDAGNLANLLVRDVRSSKFIDVTTDDGVAHIKVREAKVDETEEHETKKHAKGKGKEIRKEGISGERKDTRISTEEGHAPPTGKRTTAYIDITKLQMPEFLPEFAKLQGSRFLPESLCWHVLCSVLKALAWLHDGATSLKFNRQLGQYIEMGPDDPDWQPILHRNITPANIFFTHPKRHETYGLCKLGNFGQAFVSDLSSTEAEATRYILAPPQGQSFASLYSLREKDFRYGDAYPPLEDQPYTITSEYRALGEVILGMMVTPVTSGIDHMSVIRSIPVAASLGYAKKAGYSSKLLLSVQWLMEMSVEDMVQQMEKEAGWSRGTGGTGQPLVTKCTSALYVWAFKRYQDFRASVDPARQDLIMVEEAIHLQRAEDELDKQQKAVEDILMIDVLDKQDKLFGDKPREYTGELKDSDDEQE</sequence>
<accession>A0A4Q4SVC8</accession>
<keyword evidence="4" id="KW-0418">Kinase</keyword>
<organism evidence="9 10">
    <name type="scientific">Monosporascus ibericus</name>
    <dbReference type="NCBI Taxonomy" id="155417"/>
    <lineage>
        <taxon>Eukaryota</taxon>
        <taxon>Fungi</taxon>
        <taxon>Dikarya</taxon>
        <taxon>Ascomycota</taxon>
        <taxon>Pezizomycotina</taxon>
        <taxon>Sordariomycetes</taxon>
        <taxon>Xylariomycetidae</taxon>
        <taxon>Xylariales</taxon>
        <taxon>Xylariales incertae sedis</taxon>
        <taxon>Monosporascus</taxon>
    </lineage>
</organism>
<evidence type="ECO:0000256" key="7">
    <source>
        <dbReference type="SAM" id="MobiDB-lite"/>
    </source>
</evidence>
<keyword evidence="10" id="KW-1185">Reference proteome</keyword>
<dbReference type="EC" id="2.7.11.1" evidence="1"/>
<proteinExistence type="predicted"/>
<dbReference type="STRING" id="155417.A0A4Q4SVC8"/>
<evidence type="ECO:0000256" key="4">
    <source>
        <dbReference type="ARBA" id="ARBA00022777"/>
    </source>
</evidence>
<gene>
    <name evidence="9" type="ORF">DL764_010398</name>
</gene>